<evidence type="ECO:0000313" key="2">
    <source>
        <dbReference type="EMBL" id="MBA0619723.1"/>
    </source>
</evidence>
<accession>A0A7J8S1J7</accession>
<protein>
    <recommendedName>
        <fullName evidence="4">DUF4283 domain-containing protein</fullName>
    </recommendedName>
</protein>
<reference evidence="2 3" key="1">
    <citation type="journal article" date="2019" name="Genome Biol. Evol.">
        <title>Insights into the evolution of the New World diploid cottons (Gossypium, subgenus Houzingenia) based on genome sequencing.</title>
        <authorList>
            <person name="Grover C.E."/>
            <person name="Arick M.A. 2nd"/>
            <person name="Thrash A."/>
            <person name="Conover J.L."/>
            <person name="Sanders W.S."/>
            <person name="Peterson D.G."/>
            <person name="Frelichowski J.E."/>
            <person name="Scheffler J.A."/>
            <person name="Scheffler B.E."/>
            <person name="Wendel J.F."/>
        </authorList>
    </citation>
    <scope>NUCLEOTIDE SEQUENCE [LARGE SCALE GENOMIC DNA]</scope>
    <source>
        <strain evidence="2">27</strain>
        <tissue evidence="2">Leaf</tissue>
    </source>
</reference>
<evidence type="ECO:0008006" key="4">
    <source>
        <dbReference type="Google" id="ProtNLM"/>
    </source>
</evidence>
<sequence>MDLKVVIKLVGRNIGFTALQNRISNLWRPTMLFHLMDIENSYYLPWSMNFDPANLYPSLVKSRVIYTITKYNGRLESWWESMAGKELCPTARMVVVEEEKQSAKVEVGESNTTTESMERGVNSTNYGPWMLVEKKFRKKSKEDRDAGEKLKGQQEDDMVGGVSGVFNKGRKGGLKLGPNGMLDKGINCGTIGPNRSLNGGQAHDIMEG</sequence>
<organism evidence="2 3">
    <name type="scientific">Gossypium davidsonii</name>
    <name type="common">Davidson's cotton</name>
    <name type="synonym">Gossypium klotzschianum subsp. davidsonii</name>
    <dbReference type="NCBI Taxonomy" id="34287"/>
    <lineage>
        <taxon>Eukaryota</taxon>
        <taxon>Viridiplantae</taxon>
        <taxon>Streptophyta</taxon>
        <taxon>Embryophyta</taxon>
        <taxon>Tracheophyta</taxon>
        <taxon>Spermatophyta</taxon>
        <taxon>Magnoliopsida</taxon>
        <taxon>eudicotyledons</taxon>
        <taxon>Gunneridae</taxon>
        <taxon>Pentapetalae</taxon>
        <taxon>rosids</taxon>
        <taxon>malvids</taxon>
        <taxon>Malvales</taxon>
        <taxon>Malvaceae</taxon>
        <taxon>Malvoideae</taxon>
        <taxon>Gossypium</taxon>
    </lineage>
</organism>
<feature type="compositionally biased region" description="Basic and acidic residues" evidence="1">
    <location>
        <begin position="140"/>
        <end position="154"/>
    </location>
</feature>
<evidence type="ECO:0000313" key="3">
    <source>
        <dbReference type="Proteomes" id="UP000593561"/>
    </source>
</evidence>
<dbReference type="AlphaFoldDB" id="A0A7J8S1J7"/>
<evidence type="ECO:0000256" key="1">
    <source>
        <dbReference type="SAM" id="MobiDB-lite"/>
    </source>
</evidence>
<feature type="non-terminal residue" evidence="2">
    <location>
        <position position="208"/>
    </location>
</feature>
<gene>
    <name evidence="2" type="ORF">Godav_005532</name>
</gene>
<name>A0A7J8S1J7_GOSDV</name>
<dbReference type="Proteomes" id="UP000593561">
    <property type="component" value="Unassembled WGS sequence"/>
</dbReference>
<dbReference type="EMBL" id="JABFAC010000008">
    <property type="protein sequence ID" value="MBA0619723.1"/>
    <property type="molecule type" value="Genomic_DNA"/>
</dbReference>
<proteinExistence type="predicted"/>
<feature type="region of interest" description="Disordered" evidence="1">
    <location>
        <begin position="138"/>
        <end position="164"/>
    </location>
</feature>
<comment type="caution">
    <text evidence="2">The sequence shown here is derived from an EMBL/GenBank/DDBJ whole genome shotgun (WGS) entry which is preliminary data.</text>
</comment>
<keyword evidence="3" id="KW-1185">Reference proteome</keyword>